<gene>
    <name evidence="2" type="ORF">BOW51_12355</name>
</gene>
<dbReference type="InterPro" id="IPR058548">
    <property type="entry name" value="MlaB-like_STAS"/>
</dbReference>
<sequence>MPVSATESSDSSDVTIHVSGRFDFSCHQDFLEAYTAFPKGEKRYVVDLGETEYMDSSAMGMLLQLREYGDKESSVVLVNANEGVREVLRIANFDKLFRID</sequence>
<organism evidence="2 3">
    <name type="scientific">Solemya velesiana gill symbiont</name>
    <dbReference type="NCBI Taxonomy" id="1918948"/>
    <lineage>
        <taxon>Bacteria</taxon>
        <taxon>Pseudomonadati</taxon>
        <taxon>Pseudomonadota</taxon>
        <taxon>Gammaproteobacteria</taxon>
        <taxon>sulfur-oxidizing symbionts</taxon>
    </lineage>
</organism>
<dbReference type="InterPro" id="IPR036513">
    <property type="entry name" value="STAS_dom_sf"/>
</dbReference>
<evidence type="ECO:0000313" key="3">
    <source>
        <dbReference type="Proteomes" id="UP000190896"/>
    </source>
</evidence>
<dbReference type="PANTHER" id="PTHR33495:SF15">
    <property type="entry name" value="STAS DOMAIN-CONTAINING PROTEIN"/>
    <property type="match status" value="1"/>
</dbReference>
<name>A0A1T2KMG7_9GAMM</name>
<dbReference type="PROSITE" id="PS50801">
    <property type="entry name" value="STAS"/>
    <property type="match status" value="1"/>
</dbReference>
<accession>A0A1T2KMG7</accession>
<dbReference type="OrthoDB" id="278639at2"/>
<dbReference type="EMBL" id="MPRJ01000120">
    <property type="protein sequence ID" value="OOZ34063.1"/>
    <property type="molecule type" value="Genomic_DNA"/>
</dbReference>
<dbReference type="Gene3D" id="3.30.750.24">
    <property type="entry name" value="STAS domain"/>
    <property type="match status" value="1"/>
</dbReference>
<evidence type="ECO:0000259" key="1">
    <source>
        <dbReference type="PROSITE" id="PS50801"/>
    </source>
</evidence>
<dbReference type="GO" id="GO:0043856">
    <property type="term" value="F:anti-sigma factor antagonist activity"/>
    <property type="evidence" value="ECO:0007669"/>
    <property type="project" value="TreeGrafter"/>
</dbReference>
<proteinExistence type="predicted"/>
<dbReference type="Proteomes" id="UP000190896">
    <property type="component" value="Unassembled WGS sequence"/>
</dbReference>
<dbReference type="Pfam" id="PF13466">
    <property type="entry name" value="STAS_2"/>
    <property type="match status" value="1"/>
</dbReference>
<feature type="domain" description="STAS" evidence="1">
    <location>
        <begin position="14"/>
        <end position="100"/>
    </location>
</feature>
<reference evidence="2 3" key="1">
    <citation type="submission" date="2016-11" db="EMBL/GenBank/DDBJ databases">
        <title>Mixed transmission modes and dynamic genome evolution in an obligate animal-bacterial symbiosis.</title>
        <authorList>
            <person name="Russell S.L."/>
            <person name="Corbett-Detig R.B."/>
            <person name="Cavanaugh C.M."/>
        </authorList>
    </citation>
    <scope>NUCLEOTIDE SEQUENCE [LARGE SCALE GENOMIC DNA]</scope>
    <source>
        <strain evidence="2">Se-Cadez</strain>
    </source>
</reference>
<dbReference type="InterPro" id="IPR002645">
    <property type="entry name" value="STAS_dom"/>
</dbReference>
<dbReference type="AlphaFoldDB" id="A0A1T2KMG7"/>
<protein>
    <submittedName>
        <fullName evidence="2">Anti-anti-sigma factor</fullName>
    </submittedName>
</protein>
<keyword evidence="3" id="KW-1185">Reference proteome</keyword>
<dbReference type="SUPFAM" id="SSF52091">
    <property type="entry name" value="SpoIIaa-like"/>
    <property type="match status" value="1"/>
</dbReference>
<evidence type="ECO:0000313" key="2">
    <source>
        <dbReference type="EMBL" id="OOZ34063.1"/>
    </source>
</evidence>
<comment type="caution">
    <text evidence="2">The sequence shown here is derived from an EMBL/GenBank/DDBJ whole genome shotgun (WGS) entry which is preliminary data.</text>
</comment>
<dbReference type="RefSeq" id="WP_078488305.1">
    <property type="nucleotide sequence ID" value="NZ_MPRJ01000120.1"/>
</dbReference>
<dbReference type="PANTHER" id="PTHR33495">
    <property type="entry name" value="ANTI-SIGMA FACTOR ANTAGONIST TM_1081-RELATED-RELATED"/>
    <property type="match status" value="1"/>
</dbReference>
<dbReference type="CDD" id="cd07043">
    <property type="entry name" value="STAS_anti-anti-sigma_factors"/>
    <property type="match status" value="1"/>
</dbReference>